<keyword evidence="1" id="KW-0812">Transmembrane</keyword>
<feature type="domain" description="DUF7939" evidence="2">
    <location>
        <begin position="268"/>
        <end position="345"/>
    </location>
</feature>
<reference evidence="3" key="1">
    <citation type="submission" date="2023-06" db="EMBL/GenBank/DDBJ databases">
        <title>Uncultivated large filamentous bacteria from sulfidic sediments reveal new species and different genomic features in energy metabolism and defense.</title>
        <authorList>
            <person name="Fonseca A."/>
        </authorList>
    </citation>
    <scope>NUCLEOTIDE SEQUENCE</scope>
    <source>
        <strain evidence="3">HSG4</strain>
    </source>
</reference>
<accession>A0ABT7VWR8</accession>
<dbReference type="PANTHER" id="PTHR40940">
    <property type="entry name" value="PROTEIN BATD-RELATED"/>
    <property type="match status" value="1"/>
</dbReference>
<keyword evidence="1" id="KW-1133">Transmembrane helix</keyword>
<feature type="non-terminal residue" evidence="3">
    <location>
        <position position="346"/>
    </location>
</feature>
<evidence type="ECO:0000259" key="2">
    <source>
        <dbReference type="Pfam" id="PF25607"/>
    </source>
</evidence>
<dbReference type="Pfam" id="PF25607">
    <property type="entry name" value="DUF7939"/>
    <property type="match status" value="1"/>
</dbReference>
<evidence type="ECO:0000313" key="4">
    <source>
        <dbReference type="Proteomes" id="UP001171945"/>
    </source>
</evidence>
<dbReference type="InterPro" id="IPR057699">
    <property type="entry name" value="DUF7939"/>
</dbReference>
<dbReference type="Proteomes" id="UP001171945">
    <property type="component" value="Unassembled WGS sequence"/>
</dbReference>
<organism evidence="3 4">
    <name type="scientific">Candidatus Marithioploca araucensis</name>
    <dbReference type="NCBI Taxonomy" id="70273"/>
    <lineage>
        <taxon>Bacteria</taxon>
        <taxon>Pseudomonadati</taxon>
        <taxon>Pseudomonadota</taxon>
        <taxon>Gammaproteobacteria</taxon>
        <taxon>Thiotrichales</taxon>
        <taxon>Thiotrichaceae</taxon>
        <taxon>Candidatus Marithioploca</taxon>
    </lineage>
</organism>
<protein>
    <recommendedName>
        <fullName evidence="2">DUF7939 domain-containing protein</fullName>
    </recommendedName>
</protein>
<dbReference type="InterPro" id="IPR025738">
    <property type="entry name" value="BatD"/>
</dbReference>
<evidence type="ECO:0000256" key="1">
    <source>
        <dbReference type="SAM" id="Phobius"/>
    </source>
</evidence>
<sequence length="346" mass="40568">SGEFSTPLIEHLEFQQLGDETDFQTQFQNQTYQVRERRYALFPKNKGQLTIPASDFIGRIALPESICDPSFEYCLKKISLKSEAIRVNIQPKPPQFPEDNWWLPAQNLSLSEEWRFKRPFFQVGEPVIRILTLQAKGLMAKQLPELPPLENSYPESSQLEDHFENSGVIGERIQRFVFVPIKAGDYLLPPVKIPWWDSENQKIRYATLPAHSIYVSASSSAFMNFSLMKFEPWAMIFALGWLITLFVWWWRTHFPATQSESPEPLNIKKARLAIKQACEQNDPKKTEKAVLDWAMMRWRNMTNLGNVARQLNDLEVKMVFNHLDRTLYAQQKVYWEGKDFWKVFEV</sequence>
<proteinExistence type="predicted"/>
<feature type="transmembrane region" description="Helical" evidence="1">
    <location>
        <begin position="233"/>
        <end position="250"/>
    </location>
</feature>
<comment type="caution">
    <text evidence="3">The sequence shown here is derived from an EMBL/GenBank/DDBJ whole genome shotgun (WGS) entry which is preliminary data.</text>
</comment>
<dbReference type="PANTHER" id="PTHR40940:SF1">
    <property type="entry name" value="PROTEIN BATD"/>
    <property type="match status" value="1"/>
</dbReference>
<name>A0ABT7VWR8_9GAMM</name>
<dbReference type="EMBL" id="JAUCGM010000984">
    <property type="protein sequence ID" value="MDM8563950.1"/>
    <property type="molecule type" value="Genomic_DNA"/>
</dbReference>
<evidence type="ECO:0000313" key="3">
    <source>
        <dbReference type="EMBL" id="MDM8563950.1"/>
    </source>
</evidence>
<keyword evidence="4" id="KW-1185">Reference proteome</keyword>
<keyword evidence="1" id="KW-0472">Membrane</keyword>
<gene>
    <name evidence="3" type="ORF">QUF54_11410</name>
</gene>
<feature type="non-terminal residue" evidence="3">
    <location>
        <position position="1"/>
    </location>
</feature>